<dbReference type="EMBL" id="BSVB01000001">
    <property type="protein sequence ID" value="GMA96611.1"/>
    <property type="molecule type" value="Genomic_DNA"/>
</dbReference>
<name>A0ABQ6K7H8_9MICO</name>
<comment type="caution">
    <text evidence="1">The sequence shown here is derived from an EMBL/GenBank/DDBJ whole genome shotgun (WGS) entry which is preliminary data.</text>
</comment>
<dbReference type="Proteomes" id="UP001157034">
    <property type="component" value="Unassembled WGS sequence"/>
</dbReference>
<gene>
    <name evidence="1" type="ORF">GCM10025881_34350</name>
</gene>
<evidence type="ECO:0000313" key="1">
    <source>
        <dbReference type="EMBL" id="GMA96611.1"/>
    </source>
</evidence>
<organism evidence="1 2">
    <name type="scientific">Pseudolysinimonas kribbensis</name>
    <dbReference type="NCBI Taxonomy" id="433641"/>
    <lineage>
        <taxon>Bacteria</taxon>
        <taxon>Bacillati</taxon>
        <taxon>Actinomycetota</taxon>
        <taxon>Actinomycetes</taxon>
        <taxon>Micrococcales</taxon>
        <taxon>Microbacteriaceae</taxon>
        <taxon>Pseudolysinimonas</taxon>
    </lineage>
</organism>
<dbReference type="RefSeq" id="WP_284255139.1">
    <property type="nucleotide sequence ID" value="NZ_BSVB01000001.1"/>
</dbReference>
<accession>A0ABQ6K7H8</accession>
<evidence type="ECO:0000313" key="2">
    <source>
        <dbReference type="Proteomes" id="UP001157034"/>
    </source>
</evidence>
<proteinExistence type="predicted"/>
<sequence length="96" mass="10618">MLAAWDAARDADRIQEWTTGPADAVLLLVGSRLQRPSVRGRWSYTIWVDLAGEAGAAASIADDYRDAVRPREAATAVVDLRIVDEPKRLYLDYCAL</sequence>
<protein>
    <submittedName>
        <fullName evidence="1">Uncharacterized protein</fullName>
    </submittedName>
</protein>
<reference evidence="2" key="1">
    <citation type="journal article" date="2019" name="Int. J. Syst. Evol. Microbiol.">
        <title>The Global Catalogue of Microorganisms (GCM) 10K type strain sequencing project: providing services to taxonomists for standard genome sequencing and annotation.</title>
        <authorList>
            <consortium name="The Broad Institute Genomics Platform"/>
            <consortium name="The Broad Institute Genome Sequencing Center for Infectious Disease"/>
            <person name="Wu L."/>
            <person name="Ma J."/>
        </authorList>
    </citation>
    <scope>NUCLEOTIDE SEQUENCE [LARGE SCALE GENOMIC DNA]</scope>
    <source>
        <strain evidence="2">NBRC 108894</strain>
    </source>
</reference>
<keyword evidence="2" id="KW-1185">Reference proteome</keyword>